<evidence type="ECO:0000256" key="4">
    <source>
        <dbReference type="ARBA" id="ARBA00022692"/>
    </source>
</evidence>
<dbReference type="PROSITE" id="PS50262">
    <property type="entry name" value="G_PROTEIN_RECEP_F1_2"/>
    <property type="match status" value="1"/>
</dbReference>
<keyword evidence="15" id="KW-1185">Reference proteome</keyword>
<feature type="transmembrane region" description="Helical" evidence="13">
    <location>
        <begin position="116"/>
        <end position="137"/>
    </location>
</feature>
<comment type="similarity">
    <text evidence="2 11">Belongs to the G-protein coupled receptor 1 family.</text>
</comment>
<dbReference type="PANTHER" id="PTHR24248">
    <property type="entry name" value="ADRENERGIC RECEPTOR-RELATED G-PROTEIN COUPLED RECEPTOR"/>
    <property type="match status" value="1"/>
</dbReference>
<evidence type="ECO:0000256" key="10">
    <source>
        <dbReference type="ARBA" id="ARBA00023224"/>
    </source>
</evidence>
<evidence type="ECO:0000256" key="3">
    <source>
        <dbReference type="ARBA" id="ARBA00022475"/>
    </source>
</evidence>
<evidence type="ECO:0000256" key="2">
    <source>
        <dbReference type="ARBA" id="ARBA00010663"/>
    </source>
</evidence>
<proteinExistence type="inferred from homology"/>
<evidence type="ECO:0000313" key="15">
    <source>
        <dbReference type="Proteomes" id="UP000694846"/>
    </source>
</evidence>
<dbReference type="GO" id="GO:0004993">
    <property type="term" value="F:G protein-coupled serotonin receptor activity"/>
    <property type="evidence" value="ECO:0007669"/>
    <property type="project" value="UniProtKB-ARBA"/>
</dbReference>
<sequence length="510" mass="55684">MDGVNVTAAYDRNETVQVPWPPRNATAAAAVAPSTYTALEAFTIGSVLFLVIVVTIVGNVLVCIAVCLVRKLRRPCNYLLVSLAVSDLCVAILVMPMALLYLVLGRWPFGTFMCDLWVSFDVLSCTASILNLCMISVDRYYAITKPLEYGVKRTPRRMLVCVSLVWLGAACISLPPVLILGNEHSTVDGVPHCTVCQNFGYQIYATLGSFYIPLTVMITVYYKIFRAARKIVLEERRAQSHLENSHCYLEISVKNGVGPVESKIATSAPPERGQPGHRASSSASTVTTCSGTAVSGARASDGCRCCSMVRRSVGEYQCPMLMVVPSNGHNSGKSVAAAKKPESGGKKLRFQLAKERKASTTLGIIMSAFTVCWLPFFVLALVRPFLSDPSSIPSSLSSLFLWLGYANSLLNPVIYATLNRDFRRPFQQILYFKCGSLNHMMREEFYHSQYGDPEPQHSTHYCVIPGEPNFVPHHHPSPTQPDDAARTVAAADATAADTNSPTALASESFL</sequence>
<keyword evidence="3" id="KW-1003">Cell membrane</keyword>
<feature type="transmembrane region" description="Helical" evidence="13">
    <location>
        <begin position="201"/>
        <end position="222"/>
    </location>
</feature>
<dbReference type="RefSeq" id="XP_025406623.1">
    <property type="nucleotide sequence ID" value="XM_025550838.1"/>
</dbReference>
<feature type="transmembrane region" description="Helical" evidence="13">
    <location>
        <begin position="399"/>
        <end position="418"/>
    </location>
</feature>
<dbReference type="RefSeq" id="XP_025406627.1">
    <property type="nucleotide sequence ID" value="XM_025550842.1"/>
</dbReference>
<dbReference type="InterPro" id="IPR017452">
    <property type="entry name" value="GPCR_Rhodpsn_7TM"/>
</dbReference>
<evidence type="ECO:0000313" key="17">
    <source>
        <dbReference type="RefSeq" id="XP_025406624.1"/>
    </source>
</evidence>
<dbReference type="RefSeq" id="XP_025406628.1">
    <property type="nucleotide sequence ID" value="XM_025550843.1"/>
</dbReference>
<feature type="region of interest" description="Disordered" evidence="12">
    <location>
        <begin position="472"/>
        <end position="510"/>
    </location>
</feature>
<feature type="transmembrane region" description="Helical" evidence="13">
    <location>
        <begin position="41"/>
        <end position="69"/>
    </location>
</feature>
<evidence type="ECO:0000313" key="18">
    <source>
        <dbReference type="RefSeq" id="XP_025406625.1"/>
    </source>
</evidence>
<evidence type="ECO:0000256" key="11">
    <source>
        <dbReference type="RuleBase" id="RU000688"/>
    </source>
</evidence>
<keyword evidence="8" id="KW-1015">Disulfide bond</keyword>
<dbReference type="RefSeq" id="XP_025406625.1">
    <property type="nucleotide sequence ID" value="XM_025550840.1"/>
</dbReference>
<dbReference type="PANTHER" id="PTHR24248:SF199">
    <property type="entry name" value="IP13425P-RELATED"/>
    <property type="match status" value="1"/>
</dbReference>
<dbReference type="Gene3D" id="1.20.1070.10">
    <property type="entry name" value="Rhodopsin 7-helix transmembrane proteins"/>
    <property type="match status" value="1"/>
</dbReference>
<evidence type="ECO:0000256" key="7">
    <source>
        <dbReference type="ARBA" id="ARBA00023136"/>
    </source>
</evidence>
<keyword evidence="7 13" id="KW-0472">Membrane</keyword>
<dbReference type="PROSITE" id="PS00237">
    <property type="entry name" value="G_PROTEIN_RECEP_F1_1"/>
    <property type="match status" value="1"/>
</dbReference>
<evidence type="ECO:0000256" key="13">
    <source>
        <dbReference type="SAM" id="Phobius"/>
    </source>
</evidence>
<evidence type="ECO:0000313" key="21">
    <source>
        <dbReference type="RefSeq" id="XP_025406628.1"/>
    </source>
</evidence>
<evidence type="ECO:0000256" key="6">
    <source>
        <dbReference type="ARBA" id="ARBA00023040"/>
    </source>
</evidence>
<evidence type="ECO:0000313" key="19">
    <source>
        <dbReference type="RefSeq" id="XP_025406626.1"/>
    </source>
</evidence>
<evidence type="ECO:0000259" key="14">
    <source>
        <dbReference type="PROSITE" id="PS50262"/>
    </source>
</evidence>
<evidence type="ECO:0000313" key="20">
    <source>
        <dbReference type="RefSeq" id="XP_025406627.1"/>
    </source>
</evidence>
<dbReference type="InterPro" id="IPR000276">
    <property type="entry name" value="GPCR_Rhodpsn"/>
</dbReference>
<dbReference type="RefSeq" id="XP_025406624.1">
    <property type="nucleotide sequence ID" value="XM_025550839.1"/>
</dbReference>
<feature type="region of interest" description="Disordered" evidence="12">
    <location>
        <begin position="263"/>
        <end position="284"/>
    </location>
</feature>
<feature type="transmembrane region" description="Helical" evidence="13">
    <location>
        <begin position="358"/>
        <end position="379"/>
    </location>
</feature>
<dbReference type="GeneID" id="112680670"/>
<dbReference type="CTD" id="43669"/>
<protein>
    <submittedName>
        <fullName evidence="16 17">5-hydroxytryptamine receptor 1</fullName>
    </submittedName>
</protein>
<dbReference type="GO" id="GO:0071880">
    <property type="term" value="P:adenylate cyclase-activating adrenergic receptor signaling pathway"/>
    <property type="evidence" value="ECO:0007669"/>
    <property type="project" value="TreeGrafter"/>
</dbReference>
<evidence type="ECO:0000256" key="5">
    <source>
        <dbReference type="ARBA" id="ARBA00022989"/>
    </source>
</evidence>
<keyword evidence="4 11" id="KW-0812">Transmembrane</keyword>
<keyword evidence="5 13" id="KW-1133">Transmembrane helix</keyword>
<dbReference type="PRINTS" id="PR00242">
    <property type="entry name" value="DOPAMINER"/>
</dbReference>
<feature type="compositionally biased region" description="Low complexity" evidence="12">
    <location>
        <begin position="486"/>
        <end position="503"/>
    </location>
</feature>
<dbReference type="RefSeq" id="XP_025406626.1">
    <property type="nucleotide sequence ID" value="XM_025550841.1"/>
</dbReference>
<evidence type="ECO:0000256" key="9">
    <source>
        <dbReference type="ARBA" id="ARBA00023170"/>
    </source>
</evidence>
<evidence type="ECO:0000256" key="12">
    <source>
        <dbReference type="SAM" id="MobiDB-lite"/>
    </source>
</evidence>
<feature type="transmembrane region" description="Helical" evidence="13">
    <location>
        <begin position="78"/>
        <end position="104"/>
    </location>
</feature>
<dbReference type="OrthoDB" id="5951059at2759"/>
<dbReference type="AlphaFoldDB" id="A0A8B8F731"/>
<feature type="domain" description="G-protein coupled receptors family 1 profile" evidence="14">
    <location>
        <begin position="58"/>
        <end position="415"/>
    </location>
</feature>
<evidence type="ECO:0000313" key="16">
    <source>
        <dbReference type="RefSeq" id="XP_025406623.1"/>
    </source>
</evidence>
<evidence type="ECO:0000256" key="8">
    <source>
        <dbReference type="ARBA" id="ARBA00023157"/>
    </source>
</evidence>
<dbReference type="GO" id="GO:0005886">
    <property type="term" value="C:plasma membrane"/>
    <property type="evidence" value="ECO:0007669"/>
    <property type="project" value="UniProtKB-SubCell"/>
</dbReference>
<reference evidence="16 17" key="1">
    <citation type="submission" date="2025-04" db="UniProtKB">
        <authorList>
            <consortium name="RefSeq"/>
        </authorList>
    </citation>
    <scope>IDENTIFICATION</scope>
    <source>
        <tissue evidence="16 17">Whole body</tissue>
    </source>
</reference>
<keyword evidence="10 11" id="KW-0807">Transducer</keyword>
<dbReference type="Pfam" id="PF00001">
    <property type="entry name" value="7tm_1"/>
    <property type="match status" value="1"/>
</dbReference>
<dbReference type="SMART" id="SM01381">
    <property type="entry name" value="7TM_GPCR_Srsx"/>
    <property type="match status" value="1"/>
</dbReference>
<evidence type="ECO:0000256" key="1">
    <source>
        <dbReference type="ARBA" id="ARBA00004651"/>
    </source>
</evidence>
<feature type="transmembrane region" description="Helical" evidence="13">
    <location>
        <begin position="158"/>
        <end position="181"/>
    </location>
</feature>
<dbReference type="CDD" id="cd15329">
    <property type="entry name" value="7tmA_5-HT7"/>
    <property type="match status" value="1"/>
</dbReference>
<organism evidence="15 17">
    <name type="scientific">Sipha flava</name>
    <name type="common">yellow sugarcane aphid</name>
    <dbReference type="NCBI Taxonomy" id="143950"/>
    <lineage>
        <taxon>Eukaryota</taxon>
        <taxon>Metazoa</taxon>
        <taxon>Ecdysozoa</taxon>
        <taxon>Arthropoda</taxon>
        <taxon>Hexapoda</taxon>
        <taxon>Insecta</taxon>
        <taxon>Pterygota</taxon>
        <taxon>Neoptera</taxon>
        <taxon>Paraneoptera</taxon>
        <taxon>Hemiptera</taxon>
        <taxon>Sternorrhyncha</taxon>
        <taxon>Aphidomorpha</taxon>
        <taxon>Aphidoidea</taxon>
        <taxon>Aphididae</taxon>
        <taxon>Sipha</taxon>
    </lineage>
</organism>
<dbReference type="InterPro" id="IPR000929">
    <property type="entry name" value="Dopamine_rcpt"/>
</dbReference>
<dbReference type="FunFam" id="1.20.1070.10:FF:000523">
    <property type="entry name" value="5-hydroxytryptamine receptor 2B"/>
    <property type="match status" value="1"/>
</dbReference>
<keyword evidence="6 11" id="KW-0297">G-protein coupled receptor</keyword>
<gene>
    <name evidence="16 17 18 19 20 21" type="primary">LOC112680670</name>
</gene>
<dbReference type="SUPFAM" id="SSF81321">
    <property type="entry name" value="Family A G protein-coupled receptor-like"/>
    <property type="match status" value="1"/>
</dbReference>
<dbReference type="PRINTS" id="PR00237">
    <property type="entry name" value="GPCRRHODOPSN"/>
</dbReference>
<keyword evidence="9 11" id="KW-0675">Receptor</keyword>
<accession>A0A8B8F731</accession>
<name>A0A8B8F731_9HEMI</name>
<dbReference type="GO" id="GO:0043410">
    <property type="term" value="P:positive regulation of MAPK cascade"/>
    <property type="evidence" value="ECO:0007669"/>
    <property type="project" value="TreeGrafter"/>
</dbReference>
<comment type="subcellular location">
    <subcellularLocation>
        <location evidence="1">Cell membrane</location>
        <topology evidence="1">Multi-pass membrane protein</topology>
    </subcellularLocation>
</comment>
<dbReference type="Proteomes" id="UP000694846">
    <property type="component" value="Unplaced"/>
</dbReference>